<dbReference type="NCBIfam" id="TIGR04183">
    <property type="entry name" value="Por_Secre_tail"/>
    <property type="match status" value="1"/>
</dbReference>
<accession>A0A5S3N869</accession>
<feature type="signal peptide" evidence="2">
    <location>
        <begin position="1"/>
        <end position="22"/>
    </location>
</feature>
<keyword evidence="5" id="KW-1185">Reference proteome</keyword>
<evidence type="ECO:0000313" key="5">
    <source>
        <dbReference type="Proteomes" id="UP000307140"/>
    </source>
</evidence>
<proteinExistence type="predicted"/>
<dbReference type="EMBL" id="VANR01000002">
    <property type="protein sequence ID" value="TMM31523.1"/>
    <property type="molecule type" value="Genomic_DNA"/>
</dbReference>
<keyword evidence="1 2" id="KW-0732">Signal</keyword>
<evidence type="ECO:0000259" key="3">
    <source>
        <dbReference type="Pfam" id="PF18962"/>
    </source>
</evidence>
<dbReference type="OrthoDB" id="975384at2"/>
<protein>
    <submittedName>
        <fullName evidence="4">T9SS type A sorting domain-containing protein</fullName>
    </submittedName>
</protein>
<reference evidence="4 5" key="1">
    <citation type="submission" date="2019-05" db="EMBL/GenBank/DDBJ databases">
        <title>Polaribacter aestuariivivens sp. nov., isolated from a tidal flat.</title>
        <authorList>
            <person name="Yoon J.-H."/>
        </authorList>
    </citation>
    <scope>NUCLEOTIDE SEQUENCE [LARGE SCALE GENOMIC DNA]</scope>
    <source>
        <strain evidence="4 5">DBTF-3</strain>
    </source>
</reference>
<dbReference type="InterPro" id="IPR011050">
    <property type="entry name" value="Pectin_lyase_fold/virulence"/>
</dbReference>
<evidence type="ECO:0000313" key="4">
    <source>
        <dbReference type="EMBL" id="TMM31523.1"/>
    </source>
</evidence>
<name>A0A5S3N869_9FLAO</name>
<feature type="domain" description="Secretion system C-terminal sorting" evidence="3">
    <location>
        <begin position="648"/>
        <end position="710"/>
    </location>
</feature>
<dbReference type="AlphaFoldDB" id="A0A5S3N869"/>
<gene>
    <name evidence="4" type="ORF">FDT66_06055</name>
</gene>
<comment type="caution">
    <text evidence="4">The sequence shown here is derived from an EMBL/GenBank/DDBJ whole genome shotgun (WGS) entry which is preliminary data.</text>
</comment>
<dbReference type="SUPFAM" id="SSF51126">
    <property type="entry name" value="Pectin lyase-like"/>
    <property type="match status" value="1"/>
</dbReference>
<feature type="chain" id="PRO_5024412473" evidence="2">
    <location>
        <begin position="23"/>
        <end position="712"/>
    </location>
</feature>
<dbReference type="Pfam" id="PF18962">
    <property type="entry name" value="Por_Secre_tail"/>
    <property type="match status" value="1"/>
</dbReference>
<dbReference type="InterPro" id="IPR026444">
    <property type="entry name" value="Secre_tail"/>
</dbReference>
<evidence type="ECO:0000256" key="1">
    <source>
        <dbReference type="ARBA" id="ARBA00022729"/>
    </source>
</evidence>
<sequence length="712" mass="76771">MKKNYFLTIASILFCYAFQAQTFQTWRNDSGTGDNSWQNSVNWWNFPNPSPIVFGQQEWDNNHLPEQVNSSDISTWRFLYKAGASDPHTFTGNQISFFDFSGDDPQILNQSSATHIINNAIIGDPDVTDPLKILIDGTGGLTFGGTINNQGWLDINGSTATASSTIFNGVISGTGGVTKENLNISLIYKADNTYSGATNINNGLLVLEGDLTSSDVSVGANGSLQISENVTIKSLTIAAGGSVIIDSDKSLTILNNLVNDGSSFNINSGASLIVNGTSTGNISYNLNIADTNWHLISSPVVGEEYNDAWITANSIASGVSVATNRGISTYDNDVDANGNWVYYTAGGADTPFASGLGYSMLRSASGIYTFTGTLKTDDTPLTITQGFSGANKWNLIGNPYPSYIDIDAFLTANASQLSGPNESIYVYNGTSFTPLTTGYIHPGQAFFVNSDVISLTDNISITEAMQSHQTGVTFYKSVNTSINLKISDGTKNANTEINYFANKTKGLDRRFDIGSFTGVSNNGKNNLAVFTQLLEDNNGINFVRQALPNKDFESMIIPVGVTAEAGKEITFTADALNLPTDLKVYLEDKTTNTITRLDEVNSEYKLTLSEKVDGTGRFFLHTKTSAVLSTDNELLLNSIKIFKTNSSTLKISGLPEGKTTVSLYNLIGKKLVNTTFNSSDSNEVKLPKLATGVYLVNLETENGKLNKKIILE</sequence>
<organism evidence="4 5">
    <name type="scientific">Polaribacter aestuariivivens</name>
    <dbReference type="NCBI Taxonomy" id="2304626"/>
    <lineage>
        <taxon>Bacteria</taxon>
        <taxon>Pseudomonadati</taxon>
        <taxon>Bacteroidota</taxon>
        <taxon>Flavobacteriia</taxon>
        <taxon>Flavobacteriales</taxon>
        <taxon>Flavobacteriaceae</taxon>
    </lineage>
</organism>
<dbReference type="Proteomes" id="UP000307140">
    <property type="component" value="Unassembled WGS sequence"/>
</dbReference>
<dbReference type="RefSeq" id="WP_138535251.1">
    <property type="nucleotide sequence ID" value="NZ_VANR01000002.1"/>
</dbReference>
<evidence type="ECO:0000256" key="2">
    <source>
        <dbReference type="SAM" id="SignalP"/>
    </source>
</evidence>